<organism evidence="2 3">
    <name type="scientific">Discostella pseudostelligera</name>
    <dbReference type="NCBI Taxonomy" id="259834"/>
    <lineage>
        <taxon>Eukaryota</taxon>
        <taxon>Sar</taxon>
        <taxon>Stramenopiles</taxon>
        <taxon>Ochrophyta</taxon>
        <taxon>Bacillariophyta</taxon>
        <taxon>Coscinodiscophyceae</taxon>
        <taxon>Thalassiosirophycidae</taxon>
        <taxon>Stephanodiscales</taxon>
        <taxon>Stephanodiscaceae</taxon>
        <taxon>Discostella</taxon>
    </lineage>
</organism>
<comment type="caution">
    <text evidence="2">The sequence shown here is derived from an EMBL/GenBank/DDBJ whole genome shotgun (WGS) entry which is preliminary data.</text>
</comment>
<sequence>MNADASPSSIAVDSCYRRRARGKGINDHEHDLERVTMMATCVRPKGDAIRRIALAAVVDVPLTNGKQKHRLINTKYTATNVSVSALCIVNINPISQSDAFDMHPHSVLVALDTSGMGMLHTCPINYRNADNNKNNHLLEMRECHFGITRRITANGMDAQTHATSQSVSDSPNLQRMTTLSARLESDSIISDTPASSQNNTSHSPTKRPPNKASPKKNGRKRKLSSTAGESTTSSSESIYLVASNLNTSILPSQSPPIVMLLSSSIESEKANAPHFSGLAWSKIPGLEQVHVPLSCILFVSQSTCGPQIWASITTTMKRTMGTEMSESKEECNEGVLLMGFQDGTLRASLVSTEETLSTAHLDAGQATTLFQLSSKEPIKSIQLLPSPSHATSAANTPILICIGALGAMVSLSSAAELPMSNADVPKFRIHHPLEICGGCWTSISCVGYNCLDETADYTNSGDSFPSISLAFIGVNDSKQTFLHQRSIRVSCGTEENNDSADDNDEPKVFRLPIPTRIASSIHASPHQLCTMSKSSASYTFTLASSSGSLALIGLSLSGMTSAHQTIRRNANMSFPTESMGAADKANGANHSRKSNGGPSQRVLTILQKLEVAEARQNKVKTQQVFDSVSRQSKHALQEIWEVTQVAALINKSQVPSLVQLKVEKVNNGVAKCTVTTNDMPLKKQPSAEWFPSVHILQSCIHALSSSLCPASLKNMKPICYRRNVRRDGKLIPIVYGGTSTSYNGCQANADNNGSLGHTMKIDVPMNDFIPVHIYGSMSMVYANSVPDFVRDHLDNTWHRSTSLDGYQDYRARSGNPELLNSTGLAKHAISRRNGRPGCVEFIGVSIPFDIDRTSPFILDMLTHFLTSEDQRSGGESTVQGKAEKHVIHRYQNRSTQQNSQPEYVIPWLKERQLVFTHSASSVDRHDAAKFYCSSSSIRCIRMGPTFSNSKELCLNTGCSGTMAMAIAHTLMQSDSDAVTDSDVGVVEIAVGSNVINPDESMSFLPLIRQGIIRHGLGQHHQYHSNLHRKTHTNLLEMYHTLLTEKRTAKVAKHVRNIADELMASIDKAPGHSCPAELLTTSISLYETLRTMNIAFIMS</sequence>
<protein>
    <recommendedName>
        <fullName evidence="4">Anaphase-promoting complex subunit 1</fullName>
    </recommendedName>
</protein>
<feature type="compositionally biased region" description="Basic residues" evidence="1">
    <location>
        <begin position="204"/>
        <end position="223"/>
    </location>
</feature>
<gene>
    <name evidence="2" type="ORF">ACHAWU_009717</name>
</gene>
<feature type="region of interest" description="Disordered" evidence="1">
    <location>
        <begin position="188"/>
        <end position="230"/>
    </location>
</feature>
<evidence type="ECO:0008006" key="4">
    <source>
        <dbReference type="Google" id="ProtNLM"/>
    </source>
</evidence>
<dbReference type="AlphaFoldDB" id="A0ABD3MRR0"/>
<evidence type="ECO:0000313" key="3">
    <source>
        <dbReference type="Proteomes" id="UP001530293"/>
    </source>
</evidence>
<name>A0ABD3MRR0_9STRA</name>
<feature type="compositionally biased region" description="Polar residues" evidence="1">
    <location>
        <begin position="188"/>
        <end position="203"/>
    </location>
</feature>
<dbReference type="EMBL" id="JALLBG020000092">
    <property type="protein sequence ID" value="KAL3765749.1"/>
    <property type="molecule type" value="Genomic_DNA"/>
</dbReference>
<evidence type="ECO:0000313" key="2">
    <source>
        <dbReference type="EMBL" id="KAL3765749.1"/>
    </source>
</evidence>
<keyword evidence="3" id="KW-1185">Reference proteome</keyword>
<accession>A0ABD3MRR0</accession>
<evidence type="ECO:0000256" key="1">
    <source>
        <dbReference type="SAM" id="MobiDB-lite"/>
    </source>
</evidence>
<reference evidence="2 3" key="1">
    <citation type="submission" date="2024-10" db="EMBL/GenBank/DDBJ databases">
        <title>Updated reference genomes for cyclostephanoid diatoms.</title>
        <authorList>
            <person name="Roberts W.R."/>
            <person name="Alverson A.J."/>
        </authorList>
    </citation>
    <scope>NUCLEOTIDE SEQUENCE [LARGE SCALE GENOMIC DNA]</scope>
    <source>
        <strain evidence="2 3">AJA232-27</strain>
    </source>
</reference>
<proteinExistence type="predicted"/>
<dbReference type="Proteomes" id="UP001530293">
    <property type="component" value="Unassembled WGS sequence"/>
</dbReference>
<feature type="region of interest" description="Disordered" evidence="1">
    <location>
        <begin position="576"/>
        <end position="599"/>
    </location>
</feature>